<dbReference type="SUPFAM" id="SSF48726">
    <property type="entry name" value="Immunoglobulin"/>
    <property type="match status" value="2"/>
</dbReference>
<name>A0A3Q3WU92_MOLML</name>
<dbReference type="InterPro" id="IPR007110">
    <property type="entry name" value="Ig-like_dom"/>
</dbReference>
<evidence type="ECO:0000313" key="9">
    <source>
        <dbReference type="Proteomes" id="UP000261620"/>
    </source>
</evidence>
<feature type="domain" description="Ig-like" evidence="7">
    <location>
        <begin position="1"/>
        <end position="60"/>
    </location>
</feature>
<dbReference type="InterPro" id="IPR003598">
    <property type="entry name" value="Ig_sub2"/>
</dbReference>
<reference evidence="8" key="1">
    <citation type="submission" date="2025-08" db="UniProtKB">
        <authorList>
            <consortium name="Ensembl"/>
        </authorList>
    </citation>
    <scope>IDENTIFICATION</scope>
</reference>
<dbReference type="OMA" id="LVFRMHV"/>
<dbReference type="FunFam" id="2.60.40.10:FF:000211">
    <property type="entry name" value="Obscurin-like protein 1"/>
    <property type="match status" value="1"/>
</dbReference>
<dbReference type="InterPro" id="IPR013098">
    <property type="entry name" value="Ig_I-set"/>
</dbReference>
<accession>A0A3Q3WU92</accession>
<protein>
    <recommendedName>
        <fullName evidence="7">Ig-like domain-containing protein</fullName>
    </recommendedName>
</protein>
<keyword evidence="6" id="KW-0393">Immunoglobulin domain</keyword>
<dbReference type="InterPro" id="IPR013783">
    <property type="entry name" value="Ig-like_fold"/>
</dbReference>
<reference evidence="8" key="2">
    <citation type="submission" date="2025-09" db="UniProtKB">
        <authorList>
            <consortium name="Ensembl"/>
        </authorList>
    </citation>
    <scope>IDENTIFICATION</scope>
</reference>
<dbReference type="SMART" id="SM00409">
    <property type="entry name" value="IG"/>
    <property type="match status" value="2"/>
</dbReference>
<evidence type="ECO:0000259" key="7">
    <source>
        <dbReference type="PROSITE" id="PS50835"/>
    </source>
</evidence>
<feature type="domain" description="Ig-like" evidence="7">
    <location>
        <begin position="87"/>
        <end position="141"/>
    </location>
</feature>
<dbReference type="Gene3D" id="2.60.40.10">
    <property type="entry name" value="Immunoglobulins"/>
    <property type="match status" value="2"/>
</dbReference>
<keyword evidence="5" id="KW-1015">Disulfide bond</keyword>
<evidence type="ECO:0000256" key="6">
    <source>
        <dbReference type="ARBA" id="ARBA00023319"/>
    </source>
</evidence>
<evidence type="ECO:0000256" key="2">
    <source>
        <dbReference type="ARBA" id="ARBA00022490"/>
    </source>
</evidence>
<dbReference type="PROSITE" id="PS50835">
    <property type="entry name" value="IG_LIKE"/>
    <property type="match status" value="2"/>
</dbReference>
<dbReference type="AlphaFoldDB" id="A0A3Q3WU92"/>
<dbReference type="GO" id="GO:0005737">
    <property type="term" value="C:cytoplasm"/>
    <property type="evidence" value="ECO:0007669"/>
    <property type="project" value="UniProtKB-SubCell"/>
</dbReference>
<keyword evidence="3" id="KW-0597">Phosphoprotein</keyword>
<dbReference type="Proteomes" id="UP000261620">
    <property type="component" value="Unplaced"/>
</dbReference>
<dbReference type="PANTHER" id="PTHR35971">
    <property type="entry name" value="SI:DKEY-31G6.6"/>
    <property type="match status" value="1"/>
</dbReference>
<proteinExistence type="predicted"/>
<keyword evidence="9" id="KW-1185">Reference proteome</keyword>
<dbReference type="PANTHER" id="PTHR35971:SF4">
    <property type="entry name" value="OBSCURIN"/>
    <property type="match status" value="1"/>
</dbReference>
<dbReference type="SMART" id="SM00408">
    <property type="entry name" value="IGc2"/>
    <property type="match status" value="2"/>
</dbReference>
<evidence type="ECO:0000313" key="8">
    <source>
        <dbReference type="Ensembl" id="ENSMMOP00000021888.1"/>
    </source>
</evidence>
<dbReference type="Pfam" id="PF07679">
    <property type="entry name" value="I-set"/>
    <property type="match status" value="2"/>
</dbReference>
<dbReference type="Ensembl" id="ENSMMOT00000022252.1">
    <property type="protein sequence ID" value="ENSMMOP00000021888.1"/>
    <property type="gene ID" value="ENSMMOG00000016647.1"/>
</dbReference>
<evidence type="ECO:0000256" key="4">
    <source>
        <dbReference type="ARBA" id="ARBA00022737"/>
    </source>
</evidence>
<dbReference type="InterPro" id="IPR003599">
    <property type="entry name" value="Ig_sub"/>
</dbReference>
<comment type="subcellular location">
    <subcellularLocation>
        <location evidence="1">Cytoplasm</location>
    </subcellularLocation>
</comment>
<dbReference type="STRING" id="94237.ENSMMOP00000021888"/>
<keyword evidence="2" id="KW-0963">Cytoplasm</keyword>
<organism evidence="8 9">
    <name type="scientific">Mola mola</name>
    <name type="common">Ocean sunfish</name>
    <name type="synonym">Tetraodon mola</name>
    <dbReference type="NCBI Taxonomy" id="94237"/>
    <lineage>
        <taxon>Eukaryota</taxon>
        <taxon>Metazoa</taxon>
        <taxon>Chordata</taxon>
        <taxon>Craniata</taxon>
        <taxon>Vertebrata</taxon>
        <taxon>Euteleostomi</taxon>
        <taxon>Actinopterygii</taxon>
        <taxon>Neopterygii</taxon>
        <taxon>Teleostei</taxon>
        <taxon>Neoteleostei</taxon>
        <taxon>Acanthomorphata</taxon>
        <taxon>Eupercaria</taxon>
        <taxon>Tetraodontiformes</taxon>
        <taxon>Molidae</taxon>
        <taxon>Mola</taxon>
    </lineage>
</organism>
<dbReference type="InterPro" id="IPR036179">
    <property type="entry name" value="Ig-like_dom_sf"/>
</dbReference>
<evidence type="ECO:0000256" key="3">
    <source>
        <dbReference type="ARBA" id="ARBA00022553"/>
    </source>
</evidence>
<evidence type="ECO:0000256" key="1">
    <source>
        <dbReference type="ARBA" id="ARBA00004496"/>
    </source>
</evidence>
<evidence type="ECO:0000256" key="5">
    <source>
        <dbReference type="ARBA" id="ARBA00023157"/>
    </source>
</evidence>
<keyword evidence="4" id="KW-0677">Repeat</keyword>
<sequence length="209" mass="23135">TLFLDSILSCEVADTKTEVKWYKDGKLLTSSRTVHAELKGKSRQLVIDSVEKKDAGEYICESGSEKLVFRMHVAVRREVKAILSHKASLSCEVSDSKTEVKWYKDGKLLTSSRTVHAELKGKSRQLVIDSVEMKDAGEYICESGSEKLVFRMHVAGKEGGFFRIMILPIGCSLVSVKSDTSFHTSFFRGPISLLKQGVSPEGSESHSLA</sequence>
<dbReference type="InterPro" id="IPR052385">
    <property type="entry name" value="Obscurin/Obscurin-like_Reg"/>
</dbReference>